<accession>A0A975GH42</accession>
<dbReference type="KEGG" id="dli:dnl_32240"/>
<name>A0A975GH42_9BACT</name>
<keyword evidence="4" id="KW-0548">Nucleotidyltransferase</keyword>
<sequence length="339" mass="37557">MSEFNPDRLLNVKALKQLSVLFNKGAVPHALLFSGYEGLGKRDTAVLFAMACNCNKSQGSGNIADIIDCTCRSCNKIRSGNHPDIHWVEPSGTFIKIDQIRELCEAVAMKPYEAGMRVVIISSAQNMNIEASNSLLKLLEEPPQKTILILTAIQASDLLPTIFSRCQTVHFTPVSQDIIKSAALEKFNISPDEAEIIAVLSQGSLSKINACKNIKGIKELICLRNWLLQMCCELTGNGARVSMETALAFAEKLSKDKKKLPDSLDIITSWLRDIMVVKYQPDRIINKDLFQNIRLISQNLSTNSLLSKLDVLQAAQQGLRTNANIRLVMEIMVLGLIKE</sequence>
<evidence type="ECO:0000259" key="8">
    <source>
        <dbReference type="Pfam" id="PF09115"/>
    </source>
</evidence>
<dbReference type="NCBIfam" id="TIGR00678">
    <property type="entry name" value="holB"/>
    <property type="match status" value="1"/>
</dbReference>
<dbReference type="Gene3D" id="3.40.50.300">
    <property type="entry name" value="P-loop containing nucleotide triphosphate hydrolases"/>
    <property type="match status" value="1"/>
</dbReference>
<evidence type="ECO:0000256" key="3">
    <source>
        <dbReference type="ARBA" id="ARBA00022679"/>
    </source>
</evidence>
<evidence type="ECO:0000256" key="4">
    <source>
        <dbReference type="ARBA" id="ARBA00022695"/>
    </source>
</evidence>
<dbReference type="GO" id="GO:0006261">
    <property type="term" value="P:DNA-templated DNA replication"/>
    <property type="evidence" value="ECO:0007669"/>
    <property type="project" value="TreeGrafter"/>
</dbReference>
<dbReference type="GO" id="GO:0003887">
    <property type="term" value="F:DNA-directed DNA polymerase activity"/>
    <property type="evidence" value="ECO:0007669"/>
    <property type="project" value="UniProtKB-KW"/>
</dbReference>
<reference evidence="9" key="1">
    <citation type="journal article" date="2021" name="Microb. Physiol.">
        <title>Proteogenomic Insights into the Physiology of Marine, Sulfate-Reducing, Filamentous Desulfonema limicola and Desulfonema magnum.</title>
        <authorList>
            <person name="Schnaars V."/>
            <person name="Wohlbrand L."/>
            <person name="Scheve S."/>
            <person name="Hinrichs C."/>
            <person name="Reinhardt R."/>
            <person name="Rabus R."/>
        </authorList>
    </citation>
    <scope>NUCLEOTIDE SEQUENCE</scope>
    <source>
        <strain evidence="9">5ac10</strain>
    </source>
</reference>
<evidence type="ECO:0000256" key="1">
    <source>
        <dbReference type="ARBA" id="ARBA00012417"/>
    </source>
</evidence>
<dbReference type="PANTHER" id="PTHR11669:SF8">
    <property type="entry name" value="DNA POLYMERASE III SUBUNIT DELTA"/>
    <property type="match status" value="1"/>
</dbReference>
<dbReference type="SUPFAM" id="SSF52540">
    <property type="entry name" value="P-loop containing nucleoside triphosphate hydrolases"/>
    <property type="match status" value="1"/>
</dbReference>
<proteinExistence type="predicted"/>
<dbReference type="InterPro" id="IPR027417">
    <property type="entry name" value="P-loop_NTPase"/>
</dbReference>
<evidence type="ECO:0000313" key="10">
    <source>
        <dbReference type="Proteomes" id="UP000663720"/>
    </source>
</evidence>
<keyword evidence="6" id="KW-0239">DNA-directed DNA polymerase</keyword>
<evidence type="ECO:0000256" key="2">
    <source>
        <dbReference type="ARBA" id="ARBA00014363"/>
    </source>
</evidence>
<keyword evidence="10" id="KW-1185">Reference proteome</keyword>
<dbReference type="AlphaFoldDB" id="A0A975GH42"/>
<evidence type="ECO:0000256" key="5">
    <source>
        <dbReference type="ARBA" id="ARBA00022705"/>
    </source>
</evidence>
<dbReference type="Pfam" id="PF09115">
    <property type="entry name" value="DNApol3-delta_C"/>
    <property type="match status" value="1"/>
</dbReference>
<evidence type="ECO:0000313" key="9">
    <source>
        <dbReference type="EMBL" id="QTA80907.1"/>
    </source>
</evidence>
<dbReference type="PANTHER" id="PTHR11669">
    <property type="entry name" value="REPLICATION FACTOR C / DNA POLYMERASE III GAMMA-TAU SUBUNIT"/>
    <property type="match status" value="1"/>
</dbReference>
<evidence type="ECO:0000256" key="7">
    <source>
        <dbReference type="ARBA" id="ARBA00049244"/>
    </source>
</evidence>
<dbReference type="InterPro" id="IPR004622">
    <property type="entry name" value="DNA_pol_HolB"/>
</dbReference>
<dbReference type="InterPro" id="IPR015199">
    <property type="entry name" value="DNA_pol_III_delta_C"/>
</dbReference>
<comment type="catalytic activity">
    <reaction evidence="7">
        <text>DNA(n) + a 2'-deoxyribonucleoside 5'-triphosphate = DNA(n+1) + diphosphate</text>
        <dbReference type="Rhea" id="RHEA:22508"/>
        <dbReference type="Rhea" id="RHEA-COMP:17339"/>
        <dbReference type="Rhea" id="RHEA-COMP:17340"/>
        <dbReference type="ChEBI" id="CHEBI:33019"/>
        <dbReference type="ChEBI" id="CHEBI:61560"/>
        <dbReference type="ChEBI" id="CHEBI:173112"/>
        <dbReference type="EC" id="2.7.7.7"/>
    </reaction>
</comment>
<dbReference type="GO" id="GO:0003677">
    <property type="term" value="F:DNA binding"/>
    <property type="evidence" value="ECO:0007669"/>
    <property type="project" value="InterPro"/>
</dbReference>
<dbReference type="EMBL" id="CP061799">
    <property type="protein sequence ID" value="QTA80907.1"/>
    <property type="molecule type" value="Genomic_DNA"/>
</dbReference>
<gene>
    <name evidence="9" type="primary">holB</name>
    <name evidence="9" type="ORF">dnl_32240</name>
</gene>
<protein>
    <recommendedName>
        <fullName evidence="2">DNA polymerase III subunit delta'</fullName>
        <ecNumber evidence="1">2.7.7.7</ecNumber>
    </recommendedName>
</protein>
<feature type="domain" description="DNA polymerase III delta subunit C-terminal" evidence="8">
    <location>
        <begin position="244"/>
        <end position="334"/>
    </location>
</feature>
<dbReference type="InterPro" id="IPR050238">
    <property type="entry name" value="DNA_Rep/Repair_Clamp_Loader"/>
</dbReference>
<organism evidence="9 10">
    <name type="scientific">Desulfonema limicola</name>
    <dbReference type="NCBI Taxonomy" id="45656"/>
    <lineage>
        <taxon>Bacteria</taxon>
        <taxon>Pseudomonadati</taxon>
        <taxon>Thermodesulfobacteriota</taxon>
        <taxon>Desulfobacteria</taxon>
        <taxon>Desulfobacterales</taxon>
        <taxon>Desulfococcaceae</taxon>
        <taxon>Desulfonema</taxon>
    </lineage>
</organism>
<dbReference type="Proteomes" id="UP000663720">
    <property type="component" value="Chromosome"/>
</dbReference>
<dbReference type="Pfam" id="PF13177">
    <property type="entry name" value="DNA_pol3_delta2"/>
    <property type="match status" value="1"/>
</dbReference>
<dbReference type="GO" id="GO:0008408">
    <property type="term" value="F:3'-5' exonuclease activity"/>
    <property type="evidence" value="ECO:0007669"/>
    <property type="project" value="InterPro"/>
</dbReference>
<dbReference type="GO" id="GO:0009360">
    <property type="term" value="C:DNA polymerase III complex"/>
    <property type="evidence" value="ECO:0007669"/>
    <property type="project" value="InterPro"/>
</dbReference>
<dbReference type="Gene3D" id="1.20.272.10">
    <property type="match status" value="1"/>
</dbReference>
<evidence type="ECO:0000256" key="6">
    <source>
        <dbReference type="ARBA" id="ARBA00022932"/>
    </source>
</evidence>
<keyword evidence="5" id="KW-0235">DNA replication</keyword>
<keyword evidence="3" id="KW-0808">Transferase</keyword>
<dbReference type="EC" id="2.7.7.7" evidence="1"/>